<accession>A0A5B7DV73</accession>
<feature type="region of interest" description="Disordered" evidence="1">
    <location>
        <begin position="1"/>
        <end position="36"/>
    </location>
</feature>
<sequence>MNTVRTDHSRYDGQRGSGMGAPNTLTPPQNEPGTKEENFKDLYTIISLSFIGDAQRLRYSPSSLSAPGDREWS</sequence>
<protein>
    <submittedName>
        <fullName evidence="2">Uncharacterized protein</fullName>
    </submittedName>
</protein>
<evidence type="ECO:0000313" key="2">
    <source>
        <dbReference type="EMBL" id="MPC25601.1"/>
    </source>
</evidence>
<comment type="caution">
    <text evidence="2">The sequence shown here is derived from an EMBL/GenBank/DDBJ whole genome shotgun (WGS) entry which is preliminary data.</text>
</comment>
<evidence type="ECO:0000313" key="3">
    <source>
        <dbReference type="Proteomes" id="UP000324222"/>
    </source>
</evidence>
<feature type="compositionally biased region" description="Polar residues" evidence="1">
    <location>
        <begin position="23"/>
        <end position="32"/>
    </location>
</feature>
<evidence type="ECO:0000256" key="1">
    <source>
        <dbReference type="SAM" id="MobiDB-lite"/>
    </source>
</evidence>
<organism evidence="2 3">
    <name type="scientific">Portunus trituberculatus</name>
    <name type="common">Swimming crab</name>
    <name type="synonym">Neptunus trituberculatus</name>
    <dbReference type="NCBI Taxonomy" id="210409"/>
    <lineage>
        <taxon>Eukaryota</taxon>
        <taxon>Metazoa</taxon>
        <taxon>Ecdysozoa</taxon>
        <taxon>Arthropoda</taxon>
        <taxon>Crustacea</taxon>
        <taxon>Multicrustacea</taxon>
        <taxon>Malacostraca</taxon>
        <taxon>Eumalacostraca</taxon>
        <taxon>Eucarida</taxon>
        <taxon>Decapoda</taxon>
        <taxon>Pleocyemata</taxon>
        <taxon>Brachyura</taxon>
        <taxon>Eubrachyura</taxon>
        <taxon>Portunoidea</taxon>
        <taxon>Portunidae</taxon>
        <taxon>Portuninae</taxon>
        <taxon>Portunus</taxon>
    </lineage>
</organism>
<keyword evidence="3" id="KW-1185">Reference proteome</keyword>
<dbReference type="AlphaFoldDB" id="A0A5B7DV73"/>
<name>A0A5B7DV73_PORTR</name>
<gene>
    <name evidence="2" type="ORF">E2C01_018720</name>
</gene>
<dbReference type="Proteomes" id="UP000324222">
    <property type="component" value="Unassembled WGS sequence"/>
</dbReference>
<dbReference type="EMBL" id="VSRR010001484">
    <property type="protein sequence ID" value="MPC25601.1"/>
    <property type="molecule type" value="Genomic_DNA"/>
</dbReference>
<reference evidence="2 3" key="1">
    <citation type="submission" date="2019-05" db="EMBL/GenBank/DDBJ databases">
        <title>Another draft genome of Portunus trituberculatus and its Hox gene families provides insights of decapod evolution.</title>
        <authorList>
            <person name="Jeong J.-H."/>
            <person name="Song I."/>
            <person name="Kim S."/>
            <person name="Choi T."/>
            <person name="Kim D."/>
            <person name="Ryu S."/>
            <person name="Kim W."/>
        </authorList>
    </citation>
    <scope>NUCLEOTIDE SEQUENCE [LARGE SCALE GENOMIC DNA]</scope>
    <source>
        <tissue evidence="2">Muscle</tissue>
    </source>
</reference>
<proteinExistence type="predicted"/>
<feature type="compositionally biased region" description="Basic and acidic residues" evidence="1">
    <location>
        <begin position="1"/>
        <end position="13"/>
    </location>
</feature>